<feature type="chain" id="PRO_5011280354" description="Autotransporter domain-containing protein" evidence="1">
    <location>
        <begin position="50"/>
        <end position="1629"/>
    </location>
</feature>
<dbReference type="GO" id="GO:0019867">
    <property type="term" value="C:outer membrane"/>
    <property type="evidence" value="ECO:0007669"/>
    <property type="project" value="InterPro"/>
</dbReference>
<sequence>MDINAYPKGCFASFKRHTNTKRTSFAMKLLSGAVSVAIGALGVSGQVSAFPDTNQFKEQDGVWTLGTNSGFQVTTGGTNEKPVYSLLSTKDPYDNSYAWLWSYSDSDSPAPSSISVVLSQTQGWNSKTDGKFVDHTDTTMWLAGGLVSLFSDGSKASKQEVAAATSIADTGIGSRTPNGNMLSVTLEKDVSFMGKFFGARNDLGGGLTASIDSTLATLGETNNNTVRFDLAEKSRLYSKITYGGRSAQLDSILGSTVTVNTEKGNVTTTAIHKGFKTNNNKVFIQGTISGPTAEKNANAIEVGKPGDSSLLISKGIFGGEGYESSGNLVSIKDTLLVAGYSGARKLGLVGGRGMYFWRINQVDLGTRINNSLVWDNEKLAEHSSIANNNIVTINNSYIGYKTANDWNTGSTLADFSYAIYGGWSTGIAANNIVSIKDSVINGNVYGGLELQDRLTASGSDLRPLNANLVSLFNVKFEDGSAVYGTATAEGKFKEEDGVTVLDQSSLKAVNRRRGVVYLTGENEVDAVYARYVHFGQYVDNSVLEANPKVDREIVRDYYPSSSNYDKVLSDPNYEVKDSLGLNRVTSNSEASQYAMQLGDLVAKSYVVNKTGFHSTLTSHDSANVSNVTNGMHNFWVGAYVNLVSKVDGDGKLFNKDSQNLFKDKKTYTVNHNYGDGATSADQNLSLLVHDDGMVYNFKPTTVTGGAQDQNATHRPSLMHQFRYHYDGLVLYVGVNPGVDSTGNAIHAVEISFEEIEKFRKGEGVNAFGNTFVGVFLEGNSRPFFLDSTSDGLKTVDAKLMTFDPIKENGRPGFDIYQNGQVVAEATYGIYKYLHFDGEDRKISDKDQNGNPLEYTGKVTSAGESGGIGIKYWLKSLNILDNKMLTLNGVTENTDIGTTVSIDPQERYTLSAELTGNGGVVIPENNIVVLGTPKTIYNIKVKDYGDNDEVEFNSALPNSYTGVTLIESDALLAAGIDGALGSDSSHTSALQLLEGKNGKTAFYLQGHQQVIGSLTVEENALLSLTEDAVIKVTSTDGKAYTANRGSTDGELTIRKGGVVAGNIKGETKSIINVEGYSLDISSANPDFLGTVYLKDGASGLLNNQNALEAAAANVGKDSSLYFLTSPTPATTKAVGNTTATIRAITNSGQVYLSNADLEQKLDTLNVVNVKNAYEGSAGSVIHYRGLVQGPNNSQVDVVHSQTATGTSEITFGDHKDLPPVGVFAQSQGEKTLKENGIPVFIVQKPTHDANDLTLTMQEFGVKAKDNEAYKWMYGLGYNEKEDGSREWVLYNSNTPDDEPTPIIPPSPSVDPDLPNIPVLRPESGAYIANSEAWAKMHMRLHDRFGQAYYIDPFDGEEKKASGWVRQVGTHSHFKAGSSKTHARTAITQVGADLIRNEANEDWKYVGGVFAGGLYNRANTRSWDSAKSRSDGYSLGIYGTIYTGNSPDDGFYVDSWLLFGRYDNKVWGDENPGFKYKSRGWVWSVESGYTIPLSESGTKDYNKLIWTFQPEVQVVWDGVRASSVVDNTGTKYTQLGKDNVSIRVGARLHANYMNKGLGFIEGNWIHNTKSPGVRMTNGDIYRNGGRNVGEFRMGLEGHLSRNTLGWATVGVQAGKSGYHNETAQIGLRYMF</sequence>
<name>A0A227KKS1_9BURK</name>
<protein>
    <recommendedName>
        <fullName evidence="2">Autotransporter domain-containing protein</fullName>
    </recommendedName>
</protein>
<dbReference type="InterPro" id="IPR005546">
    <property type="entry name" value="Autotransporte_beta"/>
</dbReference>
<dbReference type="Proteomes" id="UP000214610">
    <property type="component" value="Unassembled WGS sequence"/>
</dbReference>
<feature type="signal peptide" evidence="1">
    <location>
        <begin position="1"/>
        <end position="49"/>
    </location>
</feature>
<keyword evidence="4" id="KW-1185">Reference proteome</keyword>
<dbReference type="RefSeq" id="WP_084081575.1">
    <property type="nucleotide sequence ID" value="NZ_CAPNIW010000021.1"/>
</dbReference>
<feature type="domain" description="Autotransporter" evidence="2">
    <location>
        <begin position="1354"/>
        <end position="1629"/>
    </location>
</feature>
<keyword evidence="1" id="KW-0732">Signal</keyword>
<dbReference type="InterPro" id="IPR036709">
    <property type="entry name" value="Autotransporte_beta_dom_sf"/>
</dbReference>
<reference evidence="4" key="1">
    <citation type="submission" date="2017-05" db="EMBL/GenBank/DDBJ databases">
        <title>Improved OligoMM genomes.</title>
        <authorList>
            <person name="Garzetti D."/>
        </authorList>
    </citation>
    <scope>NUCLEOTIDE SEQUENCE [LARGE SCALE GENOMIC DNA]</scope>
    <source>
        <strain evidence="4">YL45</strain>
    </source>
</reference>
<dbReference type="EMBL" id="NHMP01000004">
    <property type="protein sequence ID" value="OXE47799.1"/>
    <property type="molecule type" value="Genomic_DNA"/>
</dbReference>
<evidence type="ECO:0000256" key="1">
    <source>
        <dbReference type="SAM" id="SignalP"/>
    </source>
</evidence>
<dbReference type="SMART" id="SM00869">
    <property type="entry name" value="Autotransporter"/>
    <property type="match status" value="1"/>
</dbReference>
<gene>
    <name evidence="3" type="ORF">ADH67_08475</name>
</gene>
<organism evidence="3 4">
    <name type="scientific">Turicimonas muris</name>
    <dbReference type="NCBI Taxonomy" id="1796652"/>
    <lineage>
        <taxon>Bacteria</taxon>
        <taxon>Pseudomonadati</taxon>
        <taxon>Pseudomonadota</taxon>
        <taxon>Betaproteobacteria</taxon>
        <taxon>Burkholderiales</taxon>
        <taxon>Sutterellaceae</taxon>
        <taxon>Turicimonas</taxon>
    </lineage>
</organism>
<evidence type="ECO:0000259" key="2">
    <source>
        <dbReference type="PROSITE" id="PS51208"/>
    </source>
</evidence>
<dbReference type="Gene3D" id="2.40.128.130">
    <property type="entry name" value="Autotransporter beta-domain"/>
    <property type="match status" value="1"/>
</dbReference>
<dbReference type="NCBIfam" id="TIGR01414">
    <property type="entry name" value="autotrans_barl"/>
    <property type="match status" value="1"/>
</dbReference>
<proteinExistence type="predicted"/>
<comment type="caution">
    <text evidence="3">The sequence shown here is derived from an EMBL/GenBank/DDBJ whole genome shotgun (WGS) entry which is preliminary data.</text>
</comment>
<dbReference type="PROSITE" id="PS51208">
    <property type="entry name" value="AUTOTRANSPORTER"/>
    <property type="match status" value="1"/>
</dbReference>
<evidence type="ECO:0000313" key="3">
    <source>
        <dbReference type="EMBL" id="OXE47799.1"/>
    </source>
</evidence>
<evidence type="ECO:0000313" key="4">
    <source>
        <dbReference type="Proteomes" id="UP000214610"/>
    </source>
</evidence>
<accession>A0A227KKS1</accession>
<dbReference type="InterPro" id="IPR006315">
    <property type="entry name" value="OM_autotransptr_brl_dom"/>
</dbReference>
<dbReference type="SUPFAM" id="SSF103515">
    <property type="entry name" value="Autotransporter"/>
    <property type="match status" value="1"/>
</dbReference>